<keyword evidence="5" id="KW-1185">Reference proteome</keyword>
<dbReference type="SUPFAM" id="SSF48208">
    <property type="entry name" value="Six-hairpin glycosidases"/>
    <property type="match status" value="1"/>
</dbReference>
<protein>
    <recommendedName>
        <fullName evidence="6">DUF1680 family protein</fullName>
    </recommendedName>
</protein>
<dbReference type="Pfam" id="PF20736">
    <property type="entry name" value="Glyco_hydro127M"/>
    <property type="match status" value="1"/>
</dbReference>
<feature type="domain" description="Non-reducing end beta-L-arabinofuranosidase-like GH127 middle" evidence="3">
    <location>
        <begin position="402"/>
        <end position="498"/>
    </location>
</feature>
<dbReference type="InterPro" id="IPR049174">
    <property type="entry name" value="Beta-AFase-like"/>
</dbReference>
<dbReference type="PANTHER" id="PTHR43465:SF2">
    <property type="entry name" value="DUF1680 DOMAIN PROTEIN (AFU_ORTHOLOGUE AFUA_1G08910)"/>
    <property type="match status" value="1"/>
</dbReference>
<feature type="domain" description="Non-reducing end beta-L-arabinofuranosidase-like GH127 catalytic" evidence="2">
    <location>
        <begin position="76"/>
        <end position="390"/>
    </location>
</feature>
<sequence length="629" mass="71775">MKSTLVYIALVAVCIPLLHAQDAVPAKVSDEFHQVLVKNVKIDGEIGRRLDVTMDNNIKKLHLDKNFTDHFKAKTGPEVVGAFIGMGMLIDASVRLAAYSHDPKMIEIKNDIVDKVIDEQLKNGYSGFYKPERRLWNSQGGGDNWDIHEMAFIIDGLTSDYELFGNKRSLKAAIKTADFIMEHWHEMPDDYAAEVDMHVLDTGIDWAIFRLYKTTGEKRFLNFSEKTKSLYQWDTKIEIGRRPGVSGHMFAYFAMCMAQIELYRYTGNKELLQQTENAMRFFLAEDGLTITGSAGQREIWTDDQDGENELGETCATAYQTRVYESLLRLTGKAEYGDLIERTMYNGLFGAQSPDGEKLRYYTPFEGERHYYDVEYMCCPGNFRRIISELPGMVYYRSKEDGVAVNLYAQSEAKLELDKGITVDLQQKTSYPTSGRVELSVSPNKASTFPLSLRIPSWAKEATITVNGEKWQGEIKPGTFVNITREWTSKDQVVLDFPMDIRFIRGRKRNSGRVALMRGPIIYGLNLDKNPEATANGKRSFYDLRRILLDPRTLSGPESDDSVRPDGTALFISGWRENNSGKADRKHEFRLKLTEFPDPDSQFIYFKIPDYSIEVEDELVDKSGNYLNVD</sequence>
<dbReference type="InterPro" id="IPR012341">
    <property type="entry name" value="6hp_glycosidase-like_sf"/>
</dbReference>
<accession>A0ABY1KNV0</accession>
<feature type="chain" id="PRO_5045227471" description="DUF1680 family protein" evidence="1">
    <location>
        <begin position="21"/>
        <end position="629"/>
    </location>
</feature>
<reference evidence="4 5" key="1">
    <citation type="submission" date="2017-01" db="EMBL/GenBank/DDBJ databases">
        <authorList>
            <person name="Varghese N."/>
            <person name="Submissions S."/>
        </authorList>
    </citation>
    <scope>NUCLEOTIDE SEQUENCE [LARGE SCALE GENOMIC DNA]</scope>
    <source>
        <strain evidence="4 5">DSM 2061</strain>
    </source>
</reference>
<dbReference type="Proteomes" id="UP000185728">
    <property type="component" value="Unassembled WGS sequence"/>
</dbReference>
<dbReference type="PANTHER" id="PTHR43465">
    <property type="entry name" value="DUF1680 DOMAIN PROTEIN (AFU_ORTHOLOGUE AFUA_1G08910)"/>
    <property type="match status" value="1"/>
</dbReference>
<dbReference type="Pfam" id="PF07944">
    <property type="entry name" value="Beta-AFase-like_GH127_cat"/>
    <property type="match status" value="1"/>
</dbReference>
<dbReference type="Gene3D" id="1.50.10.10">
    <property type="match status" value="1"/>
</dbReference>
<dbReference type="InterPro" id="IPR008928">
    <property type="entry name" value="6-hairpin_glycosidase_sf"/>
</dbReference>
<feature type="signal peptide" evidence="1">
    <location>
        <begin position="1"/>
        <end position="20"/>
    </location>
</feature>
<evidence type="ECO:0000259" key="3">
    <source>
        <dbReference type="Pfam" id="PF20736"/>
    </source>
</evidence>
<proteinExistence type="predicted"/>
<name>A0ABY1KNV0_9FLAO</name>
<evidence type="ECO:0000256" key="1">
    <source>
        <dbReference type="SAM" id="SignalP"/>
    </source>
</evidence>
<dbReference type="EMBL" id="FTOB01000002">
    <property type="protein sequence ID" value="SIS54165.1"/>
    <property type="molecule type" value="Genomic_DNA"/>
</dbReference>
<keyword evidence="1" id="KW-0732">Signal</keyword>
<evidence type="ECO:0000313" key="4">
    <source>
        <dbReference type="EMBL" id="SIS54165.1"/>
    </source>
</evidence>
<organism evidence="4 5">
    <name type="scientific">Zobellia uliginosa</name>
    <dbReference type="NCBI Taxonomy" id="143224"/>
    <lineage>
        <taxon>Bacteria</taxon>
        <taxon>Pseudomonadati</taxon>
        <taxon>Bacteroidota</taxon>
        <taxon>Flavobacteriia</taxon>
        <taxon>Flavobacteriales</taxon>
        <taxon>Flavobacteriaceae</taxon>
        <taxon>Zobellia</taxon>
    </lineage>
</organism>
<dbReference type="InterPro" id="IPR049046">
    <property type="entry name" value="Beta-AFase-like_GH127_middle"/>
</dbReference>
<gene>
    <name evidence="4" type="ORF">SAMN05421766_102640</name>
</gene>
<dbReference type="InterPro" id="IPR012878">
    <property type="entry name" value="Beta-AFase-like_GH127_cat"/>
</dbReference>
<dbReference type="RefSeq" id="WP_175609867.1">
    <property type="nucleotide sequence ID" value="NZ_FTOB01000002.1"/>
</dbReference>
<evidence type="ECO:0000313" key="5">
    <source>
        <dbReference type="Proteomes" id="UP000185728"/>
    </source>
</evidence>
<evidence type="ECO:0008006" key="6">
    <source>
        <dbReference type="Google" id="ProtNLM"/>
    </source>
</evidence>
<comment type="caution">
    <text evidence="4">The sequence shown here is derived from an EMBL/GenBank/DDBJ whole genome shotgun (WGS) entry which is preliminary data.</text>
</comment>
<evidence type="ECO:0000259" key="2">
    <source>
        <dbReference type="Pfam" id="PF07944"/>
    </source>
</evidence>